<comment type="caution">
    <text evidence="10">The sequence shown here is derived from an EMBL/GenBank/DDBJ whole genome shotgun (WGS) entry which is preliminary data.</text>
</comment>
<evidence type="ECO:0000256" key="7">
    <source>
        <dbReference type="SAM" id="Phobius"/>
    </source>
</evidence>
<comment type="similarity">
    <text evidence="2">Belongs to the ABC-4 integral membrane protein family. LolC/E subfamily.</text>
</comment>
<evidence type="ECO:0000259" key="9">
    <source>
        <dbReference type="Pfam" id="PF12704"/>
    </source>
</evidence>
<feature type="domain" description="MacB-like periplasmic core" evidence="9">
    <location>
        <begin position="26"/>
        <end position="247"/>
    </location>
</feature>
<dbReference type="InterPro" id="IPR051447">
    <property type="entry name" value="Lipoprotein-release_system"/>
</dbReference>
<evidence type="ECO:0000256" key="4">
    <source>
        <dbReference type="ARBA" id="ARBA00022692"/>
    </source>
</evidence>
<keyword evidence="11" id="KW-1185">Reference proteome</keyword>
<gene>
    <name evidence="10" type="ORF">GWK10_09140</name>
</gene>
<keyword evidence="6 7" id="KW-0472">Membrane</keyword>
<dbReference type="PANTHER" id="PTHR30489:SF0">
    <property type="entry name" value="LIPOPROTEIN-RELEASING SYSTEM TRANSMEMBRANE PROTEIN LOLE"/>
    <property type="match status" value="1"/>
</dbReference>
<proteinExistence type="inferred from homology"/>
<keyword evidence="4 7" id="KW-0812">Transmembrane</keyword>
<dbReference type="InterPro" id="IPR025857">
    <property type="entry name" value="MacB_PCD"/>
</dbReference>
<dbReference type="Pfam" id="PF12704">
    <property type="entry name" value="MacB_PCD"/>
    <property type="match status" value="1"/>
</dbReference>
<evidence type="ECO:0000256" key="3">
    <source>
        <dbReference type="ARBA" id="ARBA00022475"/>
    </source>
</evidence>
<evidence type="ECO:0000256" key="1">
    <source>
        <dbReference type="ARBA" id="ARBA00004651"/>
    </source>
</evidence>
<protein>
    <submittedName>
        <fullName evidence="10">FtsX-like permease family protein</fullName>
    </submittedName>
</protein>
<keyword evidence="5 7" id="KW-1133">Transmembrane helix</keyword>
<evidence type="ECO:0000259" key="8">
    <source>
        <dbReference type="Pfam" id="PF02687"/>
    </source>
</evidence>
<organism evidence="10 11">
    <name type="scientific">Spongiivirga citrea</name>
    <dbReference type="NCBI Taxonomy" id="1481457"/>
    <lineage>
        <taxon>Bacteria</taxon>
        <taxon>Pseudomonadati</taxon>
        <taxon>Bacteroidota</taxon>
        <taxon>Flavobacteriia</taxon>
        <taxon>Flavobacteriales</taxon>
        <taxon>Flavobacteriaceae</taxon>
        <taxon>Spongiivirga</taxon>
    </lineage>
</organism>
<dbReference type="EMBL" id="JAABOQ010000003">
    <property type="protein sequence ID" value="NER17374.1"/>
    <property type="molecule type" value="Genomic_DNA"/>
</dbReference>
<dbReference type="RefSeq" id="WP_164031802.1">
    <property type="nucleotide sequence ID" value="NZ_JAABOQ010000003.1"/>
</dbReference>
<feature type="transmembrane region" description="Helical" evidence="7">
    <location>
        <begin position="373"/>
        <end position="392"/>
    </location>
</feature>
<name>A0A6M0CMV7_9FLAO</name>
<dbReference type="AlphaFoldDB" id="A0A6M0CMV7"/>
<feature type="transmembrane region" description="Helical" evidence="7">
    <location>
        <begin position="275"/>
        <end position="302"/>
    </location>
</feature>
<feature type="domain" description="ABC3 transporter permease C-terminal" evidence="8">
    <location>
        <begin position="279"/>
        <end position="399"/>
    </location>
</feature>
<feature type="transmembrane region" description="Helical" evidence="7">
    <location>
        <begin position="323"/>
        <end position="353"/>
    </location>
</feature>
<evidence type="ECO:0000256" key="6">
    <source>
        <dbReference type="ARBA" id="ARBA00023136"/>
    </source>
</evidence>
<evidence type="ECO:0000256" key="2">
    <source>
        <dbReference type="ARBA" id="ARBA00005236"/>
    </source>
</evidence>
<keyword evidence="3" id="KW-1003">Cell membrane</keyword>
<evidence type="ECO:0000256" key="5">
    <source>
        <dbReference type="ARBA" id="ARBA00022989"/>
    </source>
</evidence>
<dbReference type="Proteomes" id="UP000474296">
    <property type="component" value="Unassembled WGS sequence"/>
</dbReference>
<dbReference type="Pfam" id="PF02687">
    <property type="entry name" value="FtsX"/>
    <property type="match status" value="1"/>
</dbReference>
<accession>A0A6M0CMV7</accession>
<evidence type="ECO:0000313" key="11">
    <source>
        <dbReference type="Proteomes" id="UP000474296"/>
    </source>
</evidence>
<dbReference type="PANTHER" id="PTHR30489">
    <property type="entry name" value="LIPOPROTEIN-RELEASING SYSTEM TRANSMEMBRANE PROTEIN LOLE"/>
    <property type="match status" value="1"/>
</dbReference>
<reference evidence="10 11" key="1">
    <citation type="submission" date="2020-01" db="EMBL/GenBank/DDBJ databases">
        <title>Spongiivirga citrea KCTC 32990T.</title>
        <authorList>
            <person name="Wang G."/>
        </authorList>
    </citation>
    <scope>NUCLEOTIDE SEQUENCE [LARGE SCALE GENOMIC DNA]</scope>
    <source>
        <strain evidence="10 11">KCTC 32990</strain>
    </source>
</reference>
<dbReference type="GO" id="GO:0098797">
    <property type="term" value="C:plasma membrane protein complex"/>
    <property type="evidence" value="ECO:0007669"/>
    <property type="project" value="TreeGrafter"/>
</dbReference>
<sequence length="403" mass="44242">MNFSLYIAKRYLFTKSSQNAINIINFITAAVVVVGALALFIVLAGFAGLKTFSLSFSNAFDPDLKAVPATGKIFNITAEQEQKLTAIGGVVHYSKVLEERVFLNYNNKNYTPFLKGVDTNFNKVTGIDSIIRLGSWLQPNQNEVVVGQTIAAQLGIVINDYSDLLEIIVPKLGKASAINLQDTRLYYNKLVVPVGMFNIDVDNNGKYVFSDLELAQNLLKLKPDQISGVEFKLDSNVDEEIVRTQVARILGKDVLVKNRAELNDSLYKMLNTENIAIYLIFTLILIIALFNVVGSTIMTILDKKGNLKTLFSMGATIKQIRRVFFLQGTLLSVFGGLLGIAVGSVVVGLQMIFGLIAVPGTNLPYPMELRLENYLIVFLTITVLGVIASKIASSAVGKKLIEN</sequence>
<evidence type="ECO:0000313" key="10">
    <source>
        <dbReference type="EMBL" id="NER17374.1"/>
    </source>
</evidence>
<dbReference type="InterPro" id="IPR003838">
    <property type="entry name" value="ABC3_permease_C"/>
</dbReference>
<feature type="transmembrane region" description="Helical" evidence="7">
    <location>
        <begin position="21"/>
        <end position="49"/>
    </location>
</feature>
<comment type="subcellular location">
    <subcellularLocation>
        <location evidence="1">Cell membrane</location>
        <topology evidence="1">Multi-pass membrane protein</topology>
    </subcellularLocation>
</comment>
<dbReference type="GO" id="GO:0044874">
    <property type="term" value="P:lipoprotein localization to outer membrane"/>
    <property type="evidence" value="ECO:0007669"/>
    <property type="project" value="TreeGrafter"/>
</dbReference>